<evidence type="ECO:0000313" key="3">
    <source>
        <dbReference type="EMBL" id="KAF7334526.1"/>
    </source>
</evidence>
<keyword evidence="4" id="KW-1185">Reference proteome</keyword>
<feature type="compositionally biased region" description="Low complexity" evidence="1">
    <location>
        <begin position="58"/>
        <end position="71"/>
    </location>
</feature>
<feature type="chain" id="PRO_5034049437" description="Fruit-body specific protein a" evidence="2">
    <location>
        <begin position="20"/>
        <end position="599"/>
    </location>
</feature>
<feature type="region of interest" description="Disordered" evidence="1">
    <location>
        <begin position="52"/>
        <end position="71"/>
    </location>
</feature>
<sequence length="599" mass="64043">MPSPTRLLALAALLISVTAIVPPSQKGAPNQTPDDFTPATPDNDLIAQTANQVDQKSAPPVDAPPNADVPPTSVTAIDGTVTNSTIDGVSASNSTRRRDVGRLGRRQSKFEKIFDGLPADQHDASIQGTAYLTYTVVNNATYNVQACLDWCAGIDECVFVNVYYEFNNYLLDFVFGEKSNLKCAAYGDIHTAAEKLNFGGQQSYPQLGNETVPLTYITQSSGWGLSGIKEAVTPDGYELVFGPTGGANNAPGYMGFAFIDKYDVDACAALCNGRGVDANGGGCAYFNIWRAVVDGIPTTYTCSMYYLVADESTAVNFGQGSLVVTLSRGYARKSVLIDGGFEGYTECDDFCFTASYANWIGTSSSGSSLDASIFFYPPYAHTGHGSGLLGSAPGLNNQTGTLKPAQPLTTDAGVNYVVQCFMSSAFSGPKIEAAAKVDIMWNGVRVGGTSGFTEYALVEASVVGTGSDELAFVGGASPAWTFIDDCKLITPYFVTLKIVGTMLEKAICGSADASCFRPALVTAAFCHTIQIRTLRMLSALEVDRIRVAEIDAQIRDLEHSLATLRFYIFCMPTARKECRIRVAEIDAQIRDLEHFLATL</sequence>
<feature type="signal peptide" evidence="2">
    <location>
        <begin position="1"/>
        <end position="19"/>
    </location>
</feature>
<evidence type="ECO:0000256" key="1">
    <source>
        <dbReference type="SAM" id="MobiDB-lite"/>
    </source>
</evidence>
<protein>
    <recommendedName>
        <fullName evidence="5">Fruit-body specific protein a</fullName>
    </recommendedName>
</protein>
<keyword evidence="2" id="KW-0732">Signal</keyword>
<organism evidence="3 4">
    <name type="scientific">Mycena venus</name>
    <dbReference type="NCBI Taxonomy" id="2733690"/>
    <lineage>
        <taxon>Eukaryota</taxon>
        <taxon>Fungi</taxon>
        <taxon>Dikarya</taxon>
        <taxon>Basidiomycota</taxon>
        <taxon>Agaricomycotina</taxon>
        <taxon>Agaricomycetes</taxon>
        <taxon>Agaricomycetidae</taxon>
        <taxon>Agaricales</taxon>
        <taxon>Marasmiineae</taxon>
        <taxon>Mycenaceae</taxon>
        <taxon>Mycena</taxon>
    </lineage>
</organism>
<dbReference type="EMBL" id="JACAZI010000026">
    <property type="protein sequence ID" value="KAF7334526.1"/>
    <property type="molecule type" value="Genomic_DNA"/>
</dbReference>
<accession>A0A8H7CFI8</accession>
<dbReference type="AlphaFoldDB" id="A0A8H7CFI8"/>
<evidence type="ECO:0008006" key="5">
    <source>
        <dbReference type="Google" id="ProtNLM"/>
    </source>
</evidence>
<reference evidence="3" key="1">
    <citation type="submission" date="2020-05" db="EMBL/GenBank/DDBJ databases">
        <title>Mycena genomes resolve the evolution of fungal bioluminescence.</title>
        <authorList>
            <person name="Tsai I.J."/>
        </authorList>
    </citation>
    <scope>NUCLEOTIDE SEQUENCE</scope>
    <source>
        <strain evidence="3">CCC161011</strain>
    </source>
</reference>
<evidence type="ECO:0000256" key="2">
    <source>
        <dbReference type="SAM" id="SignalP"/>
    </source>
</evidence>
<dbReference type="Proteomes" id="UP000620124">
    <property type="component" value="Unassembled WGS sequence"/>
</dbReference>
<dbReference type="OrthoDB" id="271448at2759"/>
<name>A0A8H7CFI8_9AGAR</name>
<comment type="caution">
    <text evidence="3">The sequence shown here is derived from an EMBL/GenBank/DDBJ whole genome shotgun (WGS) entry which is preliminary data.</text>
</comment>
<evidence type="ECO:0000313" key="4">
    <source>
        <dbReference type="Proteomes" id="UP000620124"/>
    </source>
</evidence>
<feature type="region of interest" description="Disordered" evidence="1">
    <location>
        <begin position="23"/>
        <end position="43"/>
    </location>
</feature>
<gene>
    <name evidence="3" type="ORF">MVEN_02282400</name>
</gene>
<proteinExistence type="predicted"/>